<dbReference type="EMBL" id="CP008727">
    <property type="protein sequence ID" value="AIO69022.1"/>
    <property type="molecule type" value="Genomic_DNA"/>
</dbReference>
<name>A0AAI8BB29_9BURK</name>
<dbReference type="RefSeq" id="WP_038801519.1">
    <property type="nucleotide sequence ID" value="NZ_CP008727.1"/>
</dbReference>
<gene>
    <name evidence="1" type="ORF">DM82_5533</name>
</gene>
<proteinExistence type="predicted"/>
<accession>A0AAI8BB29</accession>
<dbReference type="Proteomes" id="UP000029424">
    <property type="component" value="Chromosome 2"/>
</dbReference>
<dbReference type="AlphaFoldDB" id="A0AAI8BB29"/>
<protein>
    <submittedName>
        <fullName evidence="1">Uncharacterized protein</fullName>
    </submittedName>
</protein>
<reference evidence="1 2" key="1">
    <citation type="submission" date="2014-06" db="EMBL/GenBank/DDBJ databases">
        <authorList>
            <person name="Bishop-Lilly K.A."/>
            <person name="Broomall S.M."/>
            <person name="Chain P.S."/>
            <person name="Chertkov O."/>
            <person name="Coyne S.R."/>
            <person name="Daligault H.E."/>
            <person name="Davenport K.W."/>
            <person name="Erkkila T."/>
            <person name="Frey K.G."/>
            <person name="Gibbons H.S."/>
            <person name="Gu W."/>
            <person name="Jaissle J."/>
            <person name="Johnson S.L."/>
            <person name="Koroleva G.I."/>
            <person name="Ladner J.T."/>
            <person name="Lo C.-C."/>
            <person name="Minogue T.D."/>
            <person name="Munk C."/>
            <person name="Palacios G.F."/>
            <person name="Redden C.L."/>
            <person name="Rosenzweig C.N."/>
            <person name="Scholz M.B."/>
            <person name="Teshima H."/>
            <person name="Xu Y."/>
        </authorList>
    </citation>
    <scope>NUCLEOTIDE SEQUENCE [LARGE SCALE GENOMIC DNA]</scope>
    <source>
        <strain evidence="1 2">EO147</strain>
    </source>
</reference>
<dbReference type="KEGG" id="bok:DM82_5533"/>
<sequence>MQIRNDNFADRDRRMRFANNAERWAIKRRFPQTATSDEISFVSARLLHADDNPELPLAMSGETGGHHAAARLLMVIYPRPSSAPRDDK</sequence>
<evidence type="ECO:0000313" key="1">
    <source>
        <dbReference type="EMBL" id="AIO69022.1"/>
    </source>
</evidence>
<evidence type="ECO:0000313" key="2">
    <source>
        <dbReference type="Proteomes" id="UP000029424"/>
    </source>
</evidence>
<keyword evidence="2" id="KW-1185">Reference proteome</keyword>
<organism evidence="1 2">
    <name type="scientific">Burkholderia oklahomensis</name>
    <dbReference type="NCBI Taxonomy" id="342113"/>
    <lineage>
        <taxon>Bacteria</taxon>
        <taxon>Pseudomonadati</taxon>
        <taxon>Pseudomonadota</taxon>
        <taxon>Betaproteobacteria</taxon>
        <taxon>Burkholderiales</taxon>
        <taxon>Burkholderiaceae</taxon>
        <taxon>Burkholderia</taxon>
        <taxon>pseudomallei group</taxon>
    </lineage>
</organism>